<reference evidence="2" key="1">
    <citation type="submission" date="2007-10" db="EMBL/GenBank/DDBJ databases">
        <authorList>
            <person name="Fulton L."/>
            <person name="Clifton S."/>
            <person name="Fulton B."/>
            <person name="Xu J."/>
            <person name="Minx P."/>
            <person name="Pepin K.H."/>
            <person name="Johnson M."/>
            <person name="Thiruvilangam P."/>
            <person name="Bhonagiri V."/>
            <person name="Nash W.E."/>
            <person name="Mardis E.R."/>
            <person name="Wilson R.K."/>
        </authorList>
    </citation>
    <scope>NUCLEOTIDE SEQUENCE [LARGE SCALE GENOMIC DNA]</scope>
    <source>
        <strain evidence="2">DSM 17216</strain>
    </source>
</reference>
<dbReference type="AlphaFoldDB" id="B0MYU8"/>
<dbReference type="RefSeq" id="WP_004328363.1">
    <property type="nucleotide sequence ID" value="NZ_DS499577.1"/>
</dbReference>
<dbReference type="HOGENOM" id="CLU_2128189_0_0_10"/>
<feature type="compositionally biased region" description="Polar residues" evidence="1">
    <location>
        <begin position="81"/>
        <end position="99"/>
    </location>
</feature>
<feature type="region of interest" description="Disordered" evidence="1">
    <location>
        <begin position="81"/>
        <end position="101"/>
    </location>
</feature>
<evidence type="ECO:0000313" key="3">
    <source>
        <dbReference type="Proteomes" id="UP000005819"/>
    </source>
</evidence>
<gene>
    <name evidence="2" type="ORF">ALIPUT_02317</name>
</gene>
<dbReference type="EMBL" id="ABFK02000020">
    <property type="protein sequence ID" value="EDS02784.1"/>
    <property type="molecule type" value="Genomic_DNA"/>
</dbReference>
<keyword evidence="3" id="KW-1185">Reference proteome</keyword>
<comment type="caution">
    <text evidence="2">The sequence shown here is derived from an EMBL/GenBank/DDBJ whole genome shotgun (WGS) entry which is preliminary data.</text>
</comment>
<evidence type="ECO:0000313" key="2">
    <source>
        <dbReference type="EMBL" id="EDS02784.1"/>
    </source>
</evidence>
<evidence type="ECO:0000256" key="1">
    <source>
        <dbReference type="SAM" id="MobiDB-lite"/>
    </source>
</evidence>
<proteinExistence type="predicted"/>
<name>B0MYU8_9BACT</name>
<protein>
    <submittedName>
        <fullName evidence="2">Uncharacterized protein</fullName>
    </submittedName>
</protein>
<dbReference type="Proteomes" id="UP000005819">
    <property type="component" value="Unassembled WGS sequence"/>
</dbReference>
<organism evidence="2 3">
    <name type="scientific">Alistipes putredinis DSM 17216</name>
    <dbReference type="NCBI Taxonomy" id="445970"/>
    <lineage>
        <taxon>Bacteria</taxon>
        <taxon>Pseudomonadati</taxon>
        <taxon>Bacteroidota</taxon>
        <taxon>Bacteroidia</taxon>
        <taxon>Bacteroidales</taxon>
        <taxon>Rikenellaceae</taxon>
        <taxon>Alistipes</taxon>
    </lineage>
</organism>
<reference evidence="2" key="2">
    <citation type="submission" date="2013-09" db="EMBL/GenBank/DDBJ databases">
        <title>Draft genome sequence of Alistipes putredinis (DSM 17216).</title>
        <authorList>
            <person name="Sudarsanam P."/>
            <person name="Ley R."/>
            <person name="Guruge J."/>
            <person name="Turnbaugh P.J."/>
            <person name="Mahowald M."/>
            <person name="Liep D."/>
            <person name="Gordon J."/>
        </authorList>
    </citation>
    <scope>NUCLEOTIDE SEQUENCE</scope>
    <source>
        <strain evidence="2">DSM 17216</strain>
    </source>
</reference>
<accession>B0MYU8</accession>
<dbReference type="GeneID" id="73802763"/>
<sequence>MKKLIIASAFTILFTTGYSQTVKDLQRFNQMLAKQDSIRNIESKKSWDRFQKVFDAETKRIESTPFKGLSKFEENPNFVRNSYQSSNPFQNNRNPSYPSKSKEKMVIIYYERE</sequence>